<reference evidence="1" key="1">
    <citation type="submission" date="2022-06" db="EMBL/GenBank/DDBJ databases">
        <title>Sphingomonas sp. nov. isolated from rhizosphere soil of tomato.</title>
        <authorList>
            <person name="Dong H."/>
            <person name="Gao R."/>
        </authorList>
    </citation>
    <scope>NUCLEOTIDE SEQUENCE</scope>
    <source>
        <strain evidence="1">MMSM24</strain>
    </source>
</reference>
<name>A0AA41Z8L1_9SPHN</name>
<keyword evidence="2" id="KW-1185">Reference proteome</keyword>
<sequence length="237" mass="26703">MEKIVYALWRDTATDRDAFNARLKDEIAPRLAAQAYAVRINIQDADVANGTSPRMASTNPQMDAVVQLWIDSARDIVRQPVDAIVAEAAPRFAAWLVCESTAIANTRHPPQPGVRTEGFAQVVFLGRPPRLTWEAWREIWQRDHTVTGIETQANFEYVQNLVIRPLTYGAPDYAAMVEECFPSAALTNEAVYFDAPNDPAKLAANQQQMMESCARFIDFDRIDCIPTSQFEIKRLSR</sequence>
<dbReference type="InterPro" id="IPR011008">
    <property type="entry name" value="Dimeric_a/b-barrel"/>
</dbReference>
<accession>A0AA41Z8L1</accession>
<proteinExistence type="predicted"/>
<dbReference type="AlphaFoldDB" id="A0AA41Z8L1"/>
<evidence type="ECO:0000313" key="2">
    <source>
        <dbReference type="Proteomes" id="UP001165565"/>
    </source>
</evidence>
<comment type="caution">
    <text evidence="1">The sequence shown here is derived from an EMBL/GenBank/DDBJ whole genome shotgun (WGS) entry which is preliminary data.</text>
</comment>
<gene>
    <name evidence="1" type="ORF">NEE01_08265</name>
</gene>
<dbReference type="GO" id="GO:0016491">
    <property type="term" value="F:oxidoreductase activity"/>
    <property type="evidence" value="ECO:0007669"/>
    <property type="project" value="InterPro"/>
</dbReference>
<protein>
    <submittedName>
        <fullName evidence="1">EthD domain-containing protein</fullName>
    </submittedName>
</protein>
<dbReference type="EMBL" id="JANFAV010000004">
    <property type="protein sequence ID" value="MCW6534777.1"/>
    <property type="molecule type" value="Genomic_DNA"/>
</dbReference>
<evidence type="ECO:0000313" key="1">
    <source>
        <dbReference type="EMBL" id="MCW6534777.1"/>
    </source>
</evidence>
<dbReference type="RefSeq" id="WP_265268607.1">
    <property type="nucleotide sequence ID" value="NZ_JANFAV010000004.1"/>
</dbReference>
<dbReference type="SUPFAM" id="SSF54909">
    <property type="entry name" value="Dimeric alpha+beta barrel"/>
    <property type="match status" value="1"/>
</dbReference>
<organism evidence="1 2">
    <name type="scientific">Sphingomonas lycopersici</name>
    <dbReference type="NCBI Taxonomy" id="2951807"/>
    <lineage>
        <taxon>Bacteria</taxon>
        <taxon>Pseudomonadati</taxon>
        <taxon>Pseudomonadota</taxon>
        <taxon>Alphaproteobacteria</taxon>
        <taxon>Sphingomonadales</taxon>
        <taxon>Sphingomonadaceae</taxon>
        <taxon>Sphingomonas</taxon>
    </lineage>
</organism>
<dbReference type="Proteomes" id="UP001165565">
    <property type="component" value="Unassembled WGS sequence"/>
</dbReference>